<dbReference type="InterPro" id="IPR000917">
    <property type="entry name" value="Sulfatase_N"/>
</dbReference>
<evidence type="ECO:0000256" key="4">
    <source>
        <dbReference type="ARBA" id="ARBA00022989"/>
    </source>
</evidence>
<dbReference type="EMBL" id="UGSS01000002">
    <property type="protein sequence ID" value="SUB32646.1"/>
    <property type="molecule type" value="Genomic_DNA"/>
</dbReference>
<keyword evidence="3 6" id="KW-0812">Transmembrane</keyword>
<evidence type="ECO:0000256" key="6">
    <source>
        <dbReference type="SAM" id="Phobius"/>
    </source>
</evidence>
<evidence type="ECO:0000256" key="3">
    <source>
        <dbReference type="ARBA" id="ARBA00022692"/>
    </source>
</evidence>
<evidence type="ECO:0000256" key="1">
    <source>
        <dbReference type="ARBA" id="ARBA00004651"/>
    </source>
</evidence>
<evidence type="ECO:0000313" key="10">
    <source>
        <dbReference type="Proteomes" id="UP000254280"/>
    </source>
</evidence>
<evidence type="ECO:0000259" key="7">
    <source>
        <dbReference type="Pfam" id="PF00884"/>
    </source>
</evidence>
<dbReference type="Pfam" id="PF00884">
    <property type="entry name" value="Sulfatase"/>
    <property type="match status" value="1"/>
</dbReference>
<dbReference type="InterPro" id="IPR012159">
    <property type="entry name" value="YejM-like"/>
</dbReference>
<accession>A0A379B299</accession>
<feature type="transmembrane region" description="Helical" evidence="6">
    <location>
        <begin position="88"/>
        <end position="105"/>
    </location>
</feature>
<organism evidence="9 10">
    <name type="scientific">[Pasteurella] mairii</name>
    <dbReference type="NCBI Taxonomy" id="757"/>
    <lineage>
        <taxon>Bacteria</taxon>
        <taxon>Pseudomonadati</taxon>
        <taxon>Pseudomonadota</taxon>
        <taxon>Gammaproteobacteria</taxon>
        <taxon>Pasteurellales</taxon>
        <taxon>Pasteurellaceae</taxon>
    </lineage>
</organism>
<feature type="transmembrane region" description="Helical" evidence="6">
    <location>
        <begin position="53"/>
        <end position="76"/>
    </location>
</feature>
<proteinExistence type="predicted"/>
<feature type="transmembrane region" description="Helical" evidence="6">
    <location>
        <begin position="137"/>
        <end position="158"/>
    </location>
</feature>
<dbReference type="InterPro" id="IPR024588">
    <property type="entry name" value="YejM_N"/>
</dbReference>
<evidence type="ECO:0000256" key="2">
    <source>
        <dbReference type="ARBA" id="ARBA00022475"/>
    </source>
</evidence>
<dbReference type="InterPro" id="IPR050448">
    <property type="entry name" value="OpgB/LTA_synthase_biosynth"/>
</dbReference>
<feature type="transmembrane region" description="Helical" evidence="6">
    <location>
        <begin position="20"/>
        <end position="41"/>
    </location>
</feature>
<dbReference type="SUPFAM" id="SSF53649">
    <property type="entry name" value="Alkaline phosphatase-like"/>
    <property type="match status" value="1"/>
</dbReference>
<keyword evidence="10" id="KW-1185">Reference proteome</keyword>
<dbReference type="PANTHER" id="PTHR47371">
    <property type="entry name" value="LIPOTEICHOIC ACID SYNTHASE"/>
    <property type="match status" value="1"/>
</dbReference>
<dbReference type="AlphaFoldDB" id="A0A379B299"/>
<sequence length="585" mass="67780">MLNIKNRKQYLEETSRKISWGHWFTFFNILWAIMLGTRYAFIIDWPDTLFGKLYFFISLLGHFSFVVFVFYLLLIFPLSFLVKNQRTFRGLTVIISTLGVTLLLVDTEVFSRFNFHLSSLVWNLLVNPENGELSRNWQLFFVPMPLILLAQMVFSRWSWEKLRSLERQKWLKAVGVFFVCTFTATHLIYAWADAYIYRPITMQKSNFPLSYPMTARSFLEKHGFLDKTQYRQTLEQEGRLDALEIHYPKAALHFVQPPQSQAKTNLVIITVSGLRQDAIKAETMPALQHFAENSTQYTNHYSTGNNDNTGTTGIFYGISAEYTDSLLSNKTPSIFFQYVQQRKAQYDLGLFSSTNFSAPLVRQALSMNKVKKGSTDNQTEIQRFQRWYEKALQQDKPVVAYLSLNIAEGLNEGAYNQALHRLDQQLAPVLAQLENSDAVVILTSEHGYHFAPLEEKEAINYFAPEQIQVPLIIHWDKLPVGEIDQLTSHTDILPTLMKHLFGLQNTIADYAQGVDLLNVSNKRQWVLAGNYRWNVIIAPDGEQYHIDDRGSYQKYDRTYQKISSDRPPLGLFLDVFNQESSFMEK</sequence>
<keyword evidence="4 6" id="KW-1133">Transmembrane helix</keyword>
<feature type="transmembrane region" description="Helical" evidence="6">
    <location>
        <begin position="170"/>
        <end position="192"/>
    </location>
</feature>
<keyword evidence="5 6" id="KW-0472">Membrane</keyword>
<dbReference type="Gene3D" id="3.40.720.10">
    <property type="entry name" value="Alkaline Phosphatase, subunit A"/>
    <property type="match status" value="2"/>
</dbReference>
<keyword evidence="2" id="KW-1003">Cell membrane</keyword>
<comment type="subcellular location">
    <subcellularLocation>
        <location evidence="1">Cell membrane</location>
        <topology evidence="1">Multi-pass membrane protein</topology>
    </subcellularLocation>
</comment>
<name>A0A379B299_9PAST</name>
<feature type="domain" description="Inner membrane protein YejM N-terminal" evidence="8">
    <location>
        <begin position="8"/>
        <end position="254"/>
    </location>
</feature>
<feature type="domain" description="Sulfatase N-terminal" evidence="7">
    <location>
        <begin position="413"/>
        <end position="502"/>
    </location>
</feature>
<dbReference type="Pfam" id="PF11893">
    <property type="entry name" value="DUF3413"/>
    <property type="match status" value="1"/>
</dbReference>
<reference evidence="9 10" key="1">
    <citation type="submission" date="2018-06" db="EMBL/GenBank/DDBJ databases">
        <authorList>
            <consortium name="Pathogen Informatics"/>
            <person name="Doyle S."/>
        </authorList>
    </citation>
    <scope>NUCLEOTIDE SEQUENCE [LARGE SCALE GENOMIC DNA]</scope>
    <source>
        <strain evidence="9 10">NCTC10699</strain>
    </source>
</reference>
<dbReference type="PANTHER" id="PTHR47371:SF3">
    <property type="entry name" value="PHOSPHOGLYCEROL TRANSFERASE I"/>
    <property type="match status" value="1"/>
</dbReference>
<dbReference type="Proteomes" id="UP000254280">
    <property type="component" value="Unassembled WGS sequence"/>
</dbReference>
<protein>
    <submittedName>
        <fullName evidence="9">Sulfatase family protein</fullName>
    </submittedName>
</protein>
<dbReference type="InterPro" id="IPR017850">
    <property type="entry name" value="Alkaline_phosphatase_core_sf"/>
</dbReference>
<evidence type="ECO:0000259" key="8">
    <source>
        <dbReference type="Pfam" id="PF11893"/>
    </source>
</evidence>
<dbReference type="GO" id="GO:0005886">
    <property type="term" value="C:plasma membrane"/>
    <property type="evidence" value="ECO:0007669"/>
    <property type="project" value="UniProtKB-SubCell"/>
</dbReference>
<gene>
    <name evidence="9" type="primary">yejM</name>
    <name evidence="9" type="ORF">NCTC10699_00229</name>
</gene>
<evidence type="ECO:0000313" key="9">
    <source>
        <dbReference type="EMBL" id="SUB32646.1"/>
    </source>
</evidence>
<dbReference type="OrthoDB" id="236686at2"/>
<evidence type="ECO:0000256" key="5">
    <source>
        <dbReference type="ARBA" id="ARBA00023136"/>
    </source>
</evidence>
<dbReference type="PIRSF" id="PIRSF004950">
    <property type="entry name" value="Mmb_sulf_HI0842"/>
    <property type="match status" value="1"/>
</dbReference>